<evidence type="ECO:0000313" key="6">
    <source>
        <dbReference type="EMBL" id="GMN34763.1"/>
    </source>
</evidence>
<keyword evidence="7" id="KW-1185">Reference proteome</keyword>
<accession>A0AA88CYL3</accession>
<gene>
    <name evidence="3" type="ORF">TIFTF001_044930</name>
    <name evidence="4" type="ORF">TIFTF001_044933</name>
    <name evidence="5" type="ORF">TIFTF001_044936</name>
    <name evidence="6" type="ORF">TIFTF001_044939</name>
</gene>
<feature type="coiled-coil region" evidence="1">
    <location>
        <begin position="21"/>
        <end position="48"/>
    </location>
</feature>
<dbReference type="EMBL" id="BTGU01003629">
    <property type="protein sequence ID" value="GMN34763.1"/>
    <property type="molecule type" value="Genomic_DNA"/>
</dbReference>
<evidence type="ECO:0000313" key="5">
    <source>
        <dbReference type="EMBL" id="GMN34752.1"/>
    </source>
</evidence>
<evidence type="ECO:0000313" key="3">
    <source>
        <dbReference type="EMBL" id="GMN34719.1"/>
    </source>
</evidence>
<proteinExistence type="predicted"/>
<protein>
    <recommendedName>
        <fullName evidence="2">Retrotransposon gag domain-containing protein</fullName>
    </recommendedName>
</protein>
<dbReference type="EMBL" id="BTGU01003628">
    <property type="protein sequence ID" value="GMN34752.1"/>
    <property type="molecule type" value="Genomic_DNA"/>
</dbReference>
<feature type="domain" description="Retrotransposon gag" evidence="2">
    <location>
        <begin position="146"/>
        <end position="236"/>
    </location>
</feature>
<dbReference type="Pfam" id="PF03732">
    <property type="entry name" value="Retrotrans_gag"/>
    <property type="match status" value="1"/>
</dbReference>
<sequence>MVRTCTQAHPNPQEPDLANVVAKLQQQLLQQQEEMNRLREQIARLNQMPHANKIPPQDNPAPPVVPQVPEIRQEIPRNFEVPLVPAGMQANPPVVREDLLYERFRRMKAHEFEGLTDPIEADNWLMDIQVILDFKGLTEQDRVLCASFALKKDARHWWITVQMRRNVAAVSWQDFVAEFKTMYYNSEILAAQQDEFNSLKQGSMTVLEAVKKFEQLGHLCPELISNEKEKVRRMMKMFRTDISKQVSAGSSPPTLVFDCNSRAIRAEYWINQDKEAMAQIFKAKKEEKAAEKQLQPRQN</sequence>
<evidence type="ECO:0000259" key="2">
    <source>
        <dbReference type="Pfam" id="PF03732"/>
    </source>
</evidence>
<organism evidence="5 7">
    <name type="scientific">Ficus carica</name>
    <name type="common">Common fig</name>
    <dbReference type="NCBI Taxonomy" id="3494"/>
    <lineage>
        <taxon>Eukaryota</taxon>
        <taxon>Viridiplantae</taxon>
        <taxon>Streptophyta</taxon>
        <taxon>Embryophyta</taxon>
        <taxon>Tracheophyta</taxon>
        <taxon>Spermatophyta</taxon>
        <taxon>Magnoliopsida</taxon>
        <taxon>eudicotyledons</taxon>
        <taxon>Gunneridae</taxon>
        <taxon>Pentapetalae</taxon>
        <taxon>rosids</taxon>
        <taxon>fabids</taxon>
        <taxon>Rosales</taxon>
        <taxon>Moraceae</taxon>
        <taxon>Ficeae</taxon>
        <taxon>Ficus</taxon>
    </lineage>
</organism>
<dbReference type="InterPro" id="IPR005162">
    <property type="entry name" value="Retrotrans_gag_dom"/>
</dbReference>
<evidence type="ECO:0000313" key="4">
    <source>
        <dbReference type="EMBL" id="GMN34730.1"/>
    </source>
</evidence>
<dbReference type="EMBL" id="BTGU01003626">
    <property type="protein sequence ID" value="GMN34719.1"/>
    <property type="molecule type" value="Genomic_DNA"/>
</dbReference>
<evidence type="ECO:0000313" key="7">
    <source>
        <dbReference type="Proteomes" id="UP001187192"/>
    </source>
</evidence>
<name>A0AA88CYL3_FICCA</name>
<dbReference type="EMBL" id="BTGU01003627">
    <property type="protein sequence ID" value="GMN34730.1"/>
    <property type="molecule type" value="Genomic_DNA"/>
</dbReference>
<dbReference type="Proteomes" id="UP001187192">
    <property type="component" value="Unassembled WGS sequence"/>
</dbReference>
<evidence type="ECO:0000256" key="1">
    <source>
        <dbReference type="SAM" id="Coils"/>
    </source>
</evidence>
<keyword evidence="1" id="KW-0175">Coiled coil</keyword>
<comment type="caution">
    <text evidence="5">The sequence shown here is derived from an EMBL/GenBank/DDBJ whole genome shotgun (WGS) entry which is preliminary data.</text>
</comment>
<dbReference type="AlphaFoldDB" id="A0AA88CYL3"/>
<reference evidence="5" key="1">
    <citation type="submission" date="2023-07" db="EMBL/GenBank/DDBJ databases">
        <title>draft genome sequence of fig (Ficus carica).</title>
        <authorList>
            <person name="Takahashi T."/>
            <person name="Nishimura K."/>
        </authorList>
    </citation>
    <scope>NUCLEOTIDE SEQUENCE</scope>
</reference>